<feature type="transmembrane region" description="Helical" evidence="1">
    <location>
        <begin position="185"/>
        <end position="205"/>
    </location>
</feature>
<dbReference type="STRING" id="471853.Bcav_0199"/>
<dbReference type="Pfam" id="PF06197">
    <property type="entry name" value="DUF998"/>
    <property type="match status" value="1"/>
</dbReference>
<protein>
    <recommendedName>
        <fullName evidence="4">DUF998 domain-containing protein</fullName>
    </recommendedName>
</protein>
<dbReference type="KEGG" id="bcv:Bcav_0199"/>
<keyword evidence="3" id="KW-1185">Reference proteome</keyword>
<evidence type="ECO:0000313" key="2">
    <source>
        <dbReference type="EMBL" id="ACQ78464.1"/>
    </source>
</evidence>
<keyword evidence="1" id="KW-0812">Transmembrane</keyword>
<dbReference type="Proteomes" id="UP000007962">
    <property type="component" value="Chromosome"/>
</dbReference>
<feature type="transmembrane region" description="Helical" evidence="1">
    <location>
        <begin position="151"/>
        <end position="173"/>
    </location>
</feature>
<sequence>MIDALLTCGAVGAVLFVVVFTVDGATRPGYRPAEHAVSALALGPRGWIQRWNFVTSGAATAAGGVGVALALDGFPGRATGVVIAAFGVALAASGVWSMDPMRDYPPGAPAHPTTFSRAHERHDQAGAVVFAALPVACVTAAFAYADAVPAFAIVSGVAAVGLGVASYRFGVLWERESRRVGLVQRLYIVAGWAWVAALCLVTVTMR</sequence>
<evidence type="ECO:0008006" key="4">
    <source>
        <dbReference type="Google" id="ProtNLM"/>
    </source>
</evidence>
<evidence type="ECO:0000313" key="3">
    <source>
        <dbReference type="Proteomes" id="UP000007962"/>
    </source>
</evidence>
<dbReference type="eggNOG" id="COG3371">
    <property type="taxonomic scope" value="Bacteria"/>
</dbReference>
<organism evidence="2 3">
    <name type="scientific">Beutenbergia cavernae (strain ATCC BAA-8 / DSM 12333 / CCUG 43141 / JCM 11478 / NBRC 16432 / NCIMB 13614 / HKI 0122)</name>
    <dbReference type="NCBI Taxonomy" id="471853"/>
    <lineage>
        <taxon>Bacteria</taxon>
        <taxon>Bacillati</taxon>
        <taxon>Actinomycetota</taxon>
        <taxon>Actinomycetes</taxon>
        <taxon>Micrococcales</taxon>
        <taxon>Beutenbergiaceae</taxon>
        <taxon>Beutenbergia</taxon>
    </lineage>
</organism>
<keyword evidence="1" id="KW-1133">Transmembrane helix</keyword>
<feature type="transmembrane region" description="Helical" evidence="1">
    <location>
        <begin position="125"/>
        <end position="145"/>
    </location>
</feature>
<dbReference type="AlphaFoldDB" id="C5BVM4"/>
<gene>
    <name evidence="2" type="ordered locus">Bcav_0199</name>
</gene>
<dbReference type="EMBL" id="CP001618">
    <property type="protein sequence ID" value="ACQ78464.1"/>
    <property type="molecule type" value="Genomic_DNA"/>
</dbReference>
<keyword evidence="1" id="KW-0472">Membrane</keyword>
<evidence type="ECO:0000256" key="1">
    <source>
        <dbReference type="SAM" id="Phobius"/>
    </source>
</evidence>
<dbReference type="RefSeq" id="WP_012725244.1">
    <property type="nucleotide sequence ID" value="NC_012669.1"/>
</dbReference>
<dbReference type="InterPro" id="IPR009339">
    <property type="entry name" value="DUF998"/>
</dbReference>
<name>C5BVM4_BEUC1</name>
<dbReference type="HOGENOM" id="CLU_094600_1_0_11"/>
<proteinExistence type="predicted"/>
<accession>C5BVM4</accession>
<feature type="transmembrane region" description="Helical" evidence="1">
    <location>
        <begin position="78"/>
        <end position="96"/>
    </location>
</feature>
<reference evidence="2 3" key="1">
    <citation type="journal article" date="2009" name="Stand. Genomic Sci.">
        <title>Complete genome sequence of Beutenbergia cavernae type strain (HKI 0122).</title>
        <authorList>
            <person name="Land M."/>
            <person name="Pukall R."/>
            <person name="Abt B."/>
            <person name="Goker M."/>
            <person name="Rohde M."/>
            <person name="Glavina Del Rio T."/>
            <person name="Tice H."/>
            <person name="Copeland A."/>
            <person name="Cheng J.F."/>
            <person name="Lucas S."/>
            <person name="Chen F."/>
            <person name="Nolan M."/>
            <person name="Bruce D."/>
            <person name="Goodwin L."/>
            <person name="Pitluck S."/>
            <person name="Ivanova N."/>
            <person name="Mavromatis K."/>
            <person name="Ovchinnikova G."/>
            <person name="Pati A."/>
            <person name="Chen A."/>
            <person name="Palaniappan K."/>
            <person name="Hauser L."/>
            <person name="Chang Y.J."/>
            <person name="Jefferies C.C."/>
            <person name="Saunders E."/>
            <person name="Brettin T."/>
            <person name="Detter J.C."/>
            <person name="Han C."/>
            <person name="Chain P."/>
            <person name="Bristow J."/>
            <person name="Eisen J.A."/>
            <person name="Markowitz V."/>
            <person name="Hugenholtz P."/>
            <person name="Kyrpides N.C."/>
            <person name="Klenk H.P."/>
            <person name="Lapidus A."/>
        </authorList>
    </citation>
    <scope>NUCLEOTIDE SEQUENCE [LARGE SCALE GENOMIC DNA]</scope>
    <source>
        <strain evidence="3">ATCC BAA-8 / DSM 12333 / NBRC 16432</strain>
    </source>
</reference>